<evidence type="ECO:0000256" key="1">
    <source>
        <dbReference type="SAM" id="MobiDB-lite"/>
    </source>
</evidence>
<evidence type="ECO:0000313" key="2">
    <source>
        <dbReference type="EMBL" id="EKJ73509.1"/>
    </source>
</evidence>
<dbReference type="InterPro" id="IPR022190">
    <property type="entry name" value="DUF3716"/>
</dbReference>
<proteinExistence type="predicted"/>
<dbReference type="Pfam" id="PF12511">
    <property type="entry name" value="DUF3716"/>
    <property type="match status" value="1"/>
</dbReference>
<dbReference type="Proteomes" id="UP000007978">
    <property type="component" value="Chromosome 3"/>
</dbReference>
<feature type="compositionally biased region" description="Low complexity" evidence="1">
    <location>
        <begin position="70"/>
        <end position="84"/>
    </location>
</feature>
<feature type="compositionally biased region" description="Polar residues" evidence="1">
    <location>
        <begin position="1"/>
        <end position="29"/>
    </location>
</feature>
<feature type="region of interest" description="Disordered" evidence="1">
    <location>
        <begin position="1"/>
        <end position="133"/>
    </location>
</feature>
<comment type="caution">
    <text evidence="2">The sequence shown here is derived from an EMBL/GenBank/DDBJ whole genome shotgun (WGS) entry which is preliminary data.</text>
</comment>
<gene>
    <name evidence="2" type="ORF">FPSE_06127</name>
</gene>
<feature type="compositionally biased region" description="Acidic residues" evidence="1">
    <location>
        <begin position="85"/>
        <end position="123"/>
    </location>
</feature>
<accession>K3VH62</accession>
<dbReference type="eggNOG" id="ENOG502SWSC">
    <property type="taxonomic scope" value="Eukaryota"/>
</dbReference>
<dbReference type="OrthoDB" id="4174112at2759"/>
<dbReference type="AlphaFoldDB" id="K3VH62"/>
<feature type="region of interest" description="Disordered" evidence="1">
    <location>
        <begin position="370"/>
        <end position="408"/>
    </location>
</feature>
<feature type="compositionally biased region" description="Acidic residues" evidence="1">
    <location>
        <begin position="390"/>
        <end position="408"/>
    </location>
</feature>
<dbReference type="EMBL" id="AFNW01000134">
    <property type="protein sequence ID" value="EKJ73509.1"/>
    <property type="molecule type" value="Genomic_DNA"/>
</dbReference>
<organism evidence="2 3">
    <name type="scientific">Fusarium pseudograminearum (strain CS3096)</name>
    <name type="common">Wheat and barley crown-rot fungus</name>
    <dbReference type="NCBI Taxonomy" id="1028729"/>
    <lineage>
        <taxon>Eukaryota</taxon>
        <taxon>Fungi</taxon>
        <taxon>Dikarya</taxon>
        <taxon>Ascomycota</taxon>
        <taxon>Pezizomycotina</taxon>
        <taxon>Sordariomycetes</taxon>
        <taxon>Hypocreomycetidae</taxon>
        <taxon>Hypocreales</taxon>
        <taxon>Nectriaceae</taxon>
        <taxon>Fusarium</taxon>
    </lineage>
</organism>
<dbReference type="HOGENOM" id="CLU_674456_0_0_1"/>
<protein>
    <submittedName>
        <fullName evidence="2">Uncharacterized protein</fullName>
    </submittedName>
</protein>
<reference evidence="2 3" key="1">
    <citation type="journal article" date="2012" name="PLoS Pathog.">
        <title>Comparative pathogenomics reveals horizontally acquired novel virulence genes in fungi infecting cereal hosts.</title>
        <authorList>
            <person name="Gardiner D.M."/>
            <person name="McDonald M.C."/>
            <person name="Covarelli L."/>
            <person name="Solomon P.S."/>
            <person name="Rusu A.G."/>
            <person name="Marshall M."/>
            <person name="Kazan K."/>
            <person name="Chakraborty S."/>
            <person name="McDonald B.A."/>
            <person name="Manners J.M."/>
        </authorList>
    </citation>
    <scope>NUCLEOTIDE SEQUENCE [LARGE SCALE GENOMIC DNA]</scope>
    <source>
        <strain evidence="2 3">CS3096</strain>
    </source>
</reference>
<keyword evidence="3" id="KW-1185">Reference proteome</keyword>
<dbReference type="RefSeq" id="XP_009257520.1">
    <property type="nucleotide sequence ID" value="XM_009259245.1"/>
</dbReference>
<name>K3VH62_FUSPC</name>
<sequence>MPKATGQRSVSARNNPVGSRSSRRISNSVAAAKAAATKKTNAQNPIKEEQVQELESDDQETPQDPEGHPSAAENASSNESIDSSANEENDENEDEEEEDEDDGENDEDENNNENEGNAEDEENTALQGPAPPGYTWQLVPITYHGETAGNVASRMFGKKLNVKSSLAKRLFDELAVRPASQRNRKTKLNVSRRSNAEALLCHLTGVRVQTACKNCSRSHGPWHECVIYDGQMCGSCTNCWYNASGSRCTFHDDNQACLFLPAAFPAMQMQMQMQSMRIPTMRMPAMLPGTNNVPGQQYLEYANGQPAAQEETPLERLQRIGAIQTGISGTPLDRLISRVESAAIELGSRVGEFQEFIQTPAGYLMMAQRAAQDATPSSSTVEELGSVEENGSDEELGSEEELGSDEEN</sequence>
<dbReference type="KEGG" id="fpu:FPSE_06127"/>
<dbReference type="GeneID" id="20364745"/>
<feature type="compositionally biased region" description="Low complexity" evidence="1">
    <location>
        <begin position="30"/>
        <end position="42"/>
    </location>
</feature>
<feature type="compositionally biased region" description="Acidic residues" evidence="1">
    <location>
        <begin position="51"/>
        <end position="63"/>
    </location>
</feature>
<evidence type="ECO:0000313" key="3">
    <source>
        <dbReference type="Proteomes" id="UP000007978"/>
    </source>
</evidence>